<evidence type="ECO:0000313" key="8">
    <source>
        <dbReference type="EMBL" id="MCK8678905.1"/>
    </source>
</evidence>
<dbReference type="InterPro" id="IPR058245">
    <property type="entry name" value="NreC/VraR/RcsB-like_REC"/>
</dbReference>
<dbReference type="Gene3D" id="3.40.50.2300">
    <property type="match status" value="1"/>
</dbReference>
<dbReference type="InterPro" id="IPR001789">
    <property type="entry name" value="Sig_transdc_resp-reg_receiver"/>
</dbReference>
<dbReference type="SUPFAM" id="SSF52172">
    <property type="entry name" value="CheY-like"/>
    <property type="match status" value="1"/>
</dbReference>
<organism evidence="8 9">
    <name type="scientific">Streptomyces lichenis</name>
    <dbReference type="NCBI Taxonomy" id="2306967"/>
    <lineage>
        <taxon>Bacteria</taxon>
        <taxon>Bacillati</taxon>
        <taxon>Actinomycetota</taxon>
        <taxon>Actinomycetes</taxon>
        <taxon>Kitasatosporales</taxon>
        <taxon>Streptomycetaceae</taxon>
        <taxon>Streptomyces</taxon>
    </lineage>
</organism>
<comment type="caution">
    <text evidence="8">The sequence shown here is derived from an EMBL/GenBank/DDBJ whole genome shotgun (WGS) entry which is preliminary data.</text>
</comment>
<dbReference type="InterPro" id="IPR039420">
    <property type="entry name" value="WalR-like"/>
</dbReference>
<reference evidence="8 9" key="1">
    <citation type="submission" date="2022-04" db="EMBL/GenBank/DDBJ databases">
        <title>Streptomyces sp. nov. LCR6-01 isolated from Lichen of Dirinaria sp.</title>
        <authorList>
            <person name="Kanchanasin P."/>
            <person name="Tanasupawat S."/>
            <person name="Phongsopitanun W."/>
        </authorList>
    </citation>
    <scope>NUCLEOTIDE SEQUENCE [LARGE SCALE GENOMIC DNA]</scope>
    <source>
        <strain evidence="8 9">LCR6-01</strain>
    </source>
</reference>
<feature type="domain" description="HTH luxR-type" evidence="6">
    <location>
        <begin position="159"/>
        <end position="224"/>
    </location>
</feature>
<keyword evidence="4" id="KW-0804">Transcription</keyword>
<accession>A0ABT0IC51</accession>
<dbReference type="SMART" id="SM00448">
    <property type="entry name" value="REC"/>
    <property type="match status" value="1"/>
</dbReference>
<dbReference type="PROSITE" id="PS50043">
    <property type="entry name" value="HTH_LUXR_2"/>
    <property type="match status" value="1"/>
</dbReference>
<dbReference type="InterPro" id="IPR000792">
    <property type="entry name" value="Tscrpt_reg_LuxR_C"/>
</dbReference>
<feature type="modified residue" description="4-aspartylphosphate" evidence="5">
    <location>
        <position position="65"/>
    </location>
</feature>
<feature type="domain" description="Response regulatory" evidence="7">
    <location>
        <begin position="14"/>
        <end position="130"/>
    </location>
</feature>
<dbReference type="Pfam" id="PF00196">
    <property type="entry name" value="GerE"/>
    <property type="match status" value="1"/>
</dbReference>
<dbReference type="PANTHER" id="PTHR43214:SF24">
    <property type="entry name" value="TRANSCRIPTIONAL REGULATORY PROTEIN NARL-RELATED"/>
    <property type="match status" value="1"/>
</dbReference>
<dbReference type="Pfam" id="PF00072">
    <property type="entry name" value="Response_reg"/>
    <property type="match status" value="1"/>
</dbReference>
<protein>
    <submittedName>
        <fullName evidence="8">Response regulator transcription factor</fullName>
    </submittedName>
</protein>
<dbReference type="RefSeq" id="WP_248634550.1">
    <property type="nucleotide sequence ID" value="NZ_JALPTH010000014.1"/>
</dbReference>
<evidence type="ECO:0000256" key="4">
    <source>
        <dbReference type="ARBA" id="ARBA00023163"/>
    </source>
</evidence>
<dbReference type="PANTHER" id="PTHR43214">
    <property type="entry name" value="TWO-COMPONENT RESPONSE REGULATOR"/>
    <property type="match status" value="1"/>
</dbReference>
<evidence type="ECO:0000256" key="3">
    <source>
        <dbReference type="ARBA" id="ARBA00023125"/>
    </source>
</evidence>
<evidence type="ECO:0000259" key="6">
    <source>
        <dbReference type="PROSITE" id="PS50043"/>
    </source>
</evidence>
<name>A0ABT0IC51_9ACTN</name>
<gene>
    <name evidence="8" type="ORF">M1O15_16195</name>
</gene>
<dbReference type="SUPFAM" id="SSF46894">
    <property type="entry name" value="C-terminal effector domain of the bipartite response regulators"/>
    <property type="match status" value="1"/>
</dbReference>
<dbReference type="EMBL" id="JALPTH010000014">
    <property type="protein sequence ID" value="MCK8678905.1"/>
    <property type="molecule type" value="Genomic_DNA"/>
</dbReference>
<dbReference type="InterPro" id="IPR016032">
    <property type="entry name" value="Sig_transdc_resp-reg_C-effctor"/>
</dbReference>
<dbReference type="CDD" id="cd06170">
    <property type="entry name" value="LuxR_C_like"/>
    <property type="match status" value="1"/>
</dbReference>
<evidence type="ECO:0000313" key="9">
    <source>
        <dbReference type="Proteomes" id="UP001522868"/>
    </source>
</evidence>
<keyword evidence="3" id="KW-0238">DNA-binding</keyword>
<dbReference type="PROSITE" id="PS00622">
    <property type="entry name" value="HTH_LUXR_1"/>
    <property type="match status" value="1"/>
</dbReference>
<dbReference type="Proteomes" id="UP001522868">
    <property type="component" value="Unassembled WGS sequence"/>
</dbReference>
<dbReference type="PRINTS" id="PR00038">
    <property type="entry name" value="HTHLUXR"/>
</dbReference>
<dbReference type="SMART" id="SM00421">
    <property type="entry name" value="HTH_LUXR"/>
    <property type="match status" value="1"/>
</dbReference>
<evidence type="ECO:0000256" key="1">
    <source>
        <dbReference type="ARBA" id="ARBA00022553"/>
    </source>
</evidence>
<keyword evidence="9" id="KW-1185">Reference proteome</keyword>
<sequence length="241" mass="25795">MTDEAATTTRGPVRVFLLDDHEVVRRGVHDLLDAEPDLTVVGEAGTAEQALTRIPALRPDVAVLDVRLPDGDGVSVCRELRSRMPELACLMLTSFDDEEALLDAIMAGASGYVLKQITGTDLVSAVRAVASGQSLLDPGATARVMARLRGGQPQQEERQQPALAGLTDRERDILALIGEGLTNREIGKRLYLAEKTVKNNISRLLAKLGVERRVQAAVLATQLPEAAQDGGATGSPRRPGY</sequence>
<dbReference type="CDD" id="cd17535">
    <property type="entry name" value="REC_NarL-like"/>
    <property type="match status" value="1"/>
</dbReference>
<evidence type="ECO:0000259" key="7">
    <source>
        <dbReference type="PROSITE" id="PS50110"/>
    </source>
</evidence>
<evidence type="ECO:0000256" key="5">
    <source>
        <dbReference type="PROSITE-ProRule" id="PRU00169"/>
    </source>
</evidence>
<dbReference type="PROSITE" id="PS50110">
    <property type="entry name" value="RESPONSE_REGULATORY"/>
    <property type="match status" value="1"/>
</dbReference>
<keyword evidence="2" id="KW-0805">Transcription regulation</keyword>
<dbReference type="InterPro" id="IPR011006">
    <property type="entry name" value="CheY-like_superfamily"/>
</dbReference>
<proteinExistence type="predicted"/>
<keyword evidence="1 5" id="KW-0597">Phosphoprotein</keyword>
<evidence type="ECO:0000256" key="2">
    <source>
        <dbReference type="ARBA" id="ARBA00023015"/>
    </source>
</evidence>